<feature type="chain" id="PRO_5045171623" evidence="1">
    <location>
        <begin position="20"/>
        <end position="156"/>
    </location>
</feature>
<name>A0ABT5HZ08_9CAUL</name>
<evidence type="ECO:0000256" key="1">
    <source>
        <dbReference type="SAM" id="SignalP"/>
    </source>
</evidence>
<keyword evidence="3" id="KW-1185">Reference proteome</keyword>
<dbReference type="Proteomes" id="UP001214854">
    <property type="component" value="Unassembled WGS sequence"/>
</dbReference>
<feature type="signal peptide" evidence="1">
    <location>
        <begin position="1"/>
        <end position="19"/>
    </location>
</feature>
<organism evidence="2 3">
    <name type="scientific">Asticcacaulis aquaticus</name>
    <dbReference type="NCBI Taxonomy" id="2984212"/>
    <lineage>
        <taxon>Bacteria</taxon>
        <taxon>Pseudomonadati</taxon>
        <taxon>Pseudomonadota</taxon>
        <taxon>Alphaproteobacteria</taxon>
        <taxon>Caulobacterales</taxon>
        <taxon>Caulobacteraceae</taxon>
        <taxon>Asticcacaulis</taxon>
    </lineage>
</organism>
<gene>
    <name evidence="2" type="ORF">PQU92_18575</name>
</gene>
<proteinExistence type="predicted"/>
<dbReference type="EMBL" id="JAQQKX010000029">
    <property type="protein sequence ID" value="MDC7685294.1"/>
    <property type="molecule type" value="Genomic_DNA"/>
</dbReference>
<sequence length="156" mass="17512">MRKYLLALAGLTITTSAVALPVYLDDRSTPQSLIQSYYNAINRGELARAYTYYERDYLPEFQKWAKGYENTREVWVVTGKATSDPGAGNIYYTLPVAVQSVSKDGTKEVFAGCYVLHITNYGMQIQPPYQPMTIRSGKLVRTSKPVKQAVPKTCQP</sequence>
<keyword evidence="1" id="KW-0732">Signal</keyword>
<evidence type="ECO:0000313" key="3">
    <source>
        <dbReference type="Proteomes" id="UP001214854"/>
    </source>
</evidence>
<dbReference type="RefSeq" id="WP_272749795.1">
    <property type="nucleotide sequence ID" value="NZ_JAQQKX010000029.1"/>
</dbReference>
<accession>A0ABT5HZ08</accession>
<protein>
    <submittedName>
        <fullName evidence="2">Uncharacterized protein</fullName>
    </submittedName>
</protein>
<comment type="caution">
    <text evidence="2">The sequence shown here is derived from an EMBL/GenBank/DDBJ whole genome shotgun (WGS) entry which is preliminary data.</text>
</comment>
<reference evidence="2 3" key="1">
    <citation type="submission" date="2023-01" db="EMBL/GenBank/DDBJ databases">
        <title>Novel species of the genus Asticcacaulis isolated from rivers.</title>
        <authorList>
            <person name="Lu H."/>
        </authorList>
    </citation>
    <scope>NUCLEOTIDE SEQUENCE [LARGE SCALE GENOMIC DNA]</scope>
    <source>
        <strain evidence="2 3">BYS171W</strain>
    </source>
</reference>
<evidence type="ECO:0000313" key="2">
    <source>
        <dbReference type="EMBL" id="MDC7685294.1"/>
    </source>
</evidence>